<dbReference type="AlphaFoldDB" id="A0AAV4ZRY2"/>
<sequence length="77" mass="8712">MATTPKPLTDDQIEALKRALATARVHHKNQAPIIDSHTDDPTILDPLHAERAKEQRGWEELQEMLDDAEGVVIHPRE</sequence>
<accession>A0AAV4ZRY2</accession>
<dbReference type="Proteomes" id="UP001055247">
    <property type="component" value="Unassembled WGS sequence"/>
</dbReference>
<keyword evidence="2" id="KW-1185">Reference proteome</keyword>
<proteinExistence type="predicted"/>
<evidence type="ECO:0000313" key="2">
    <source>
        <dbReference type="Proteomes" id="UP001055247"/>
    </source>
</evidence>
<name>A0AAV4ZRY2_9HYPH</name>
<dbReference type="RefSeq" id="WP_238231241.1">
    <property type="nucleotide sequence ID" value="NZ_BPQO01000023.1"/>
</dbReference>
<dbReference type="EMBL" id="BPQO01000023">
    <property type="protein sequence ID" value="GJD91028.1"/>
    <property type="molecule type" value="Genomic_DNA"/>
</dbReference>
<protein>
    <submittedName>
        <fullName evidence="1">Uncharacterized protein</fullName>
    </submittedName>
</protein>
<evidence type="ECO:0000313" key="1">
    <source>
        <dbReference type="EMBL" id="GJD91028.1"/>
    </source>
</evidence>
<reference evidence="1" key="1">
    <citation type="journal article" date="2016" name="Front. Microbiol.">
        <title>Genome Sequence of the Piezophilic, Mesophilic Sulfate-Reducing Bacterium Desulfovibrio indicus J2T.</title>
        <authorList>
            <person name="Cao J."/>
            <person name="Maignien L."/>
            <person name="Shao Z."/>
            <person name="Alain K."/>
            <person name="Jebbar M."/>
        </authorList>
    </citation>
    <scope>NUCLEOTIDE SEQUENCE</scope>
    <source>
        <strain evidence="1">DSM 16372</strain>
    </source>
</reference>
<reference evidence="1" key="2">
    <citation type="submission" date="2021-08" db="EMBL/GenBank/DDBJ databases">
        <authorList>
            <person name="Tani A."/>
            <person name="Ola A."/>
            <person name="Ogura Y."/>
            <person name="Katsura K."/>
            <person name="Hayashi T."/>
        </authorList>
    </citation>
    <scope>NUCLEOTIDE SEQUENCE</scope>
    <source>
        <strain evidence="1">DSM 16372</strain>
    </source>
</reference>
<gene>
    <name evidence="1" type="ORF">BHAOGJBA_4572</name>
</gene>
<organism evidence="1 2">
    <name type="scientific">Methylobacterium hispanicum</name>
    <dbReference type="NCBI Taxonomy" id="270350"/>
    <lineage>
        <taxon>Bacteria</taxon>
        <taxon>Pseudomonadati</taxon>
        <taxon>Pseudomonadota</taxon>
        <taxon>Alphaproteobacteria</taxon>
        <taxon>Hyphomicrobiales</taxon>
        <taxon>Methylobacteriaceae</taxon>
        <taxon>Methylobacterium</taxon>
    </lineage>
</organism>
<comment type="caution">
    <text evidence="1">The sequence shown here is derived from an EMBL/GenBank/DDBJ whole genome shotgun (WGS) entry which is preliminary data.</text>
</comment>